<accession>A0A1W2H4K2</accession>
<protein>
    <recommendedName>
        <fullName evidence="4">DUF3575 domain-containing protein</fullName>
    </recommendedName>
</protein>
<dbReference type="STRING" id="758820.SAMN00777080_1988"/>
<evidence type="ECO:0000313" key="2">
    <source>
        <dbReference type="EMBL" id="SMD43396.1"/>
    </source>
</evidence>
<dbReference type="Proteomes" id="UP000192333">
    <property type="component" value="Chromosome I"/>
</dbReference>
<keyword evidence="3" id="KW-1185">Reference proteome</keyword>
<evidence type="ECO:0008006" key="4">
    <source>
        <dbReference type="Google" id="ProtNLM"/>
    </source>
</evidence>
<gene>
    <name evidence="2" type="ORF">SAMN00777080_1988</name>
</gene>
<organism evidence="2 3">
    <name type="scientific">Aquiflexum balticum DSM 16537</name>
    <dbReference type="NCBI Taxonomy" id="758820"/>
    <lineage>
        <taxon>Bacteria</taxon>
        <taxon>Pseudomonadati</taxon>
        <taxon>Bacteroidota</taxon>
        <taxon>Cytophagia</taxon>
        <taxon>Cytophagales</taxon>
        <taxon>Cyclobacteriaceae</taxon>
        <taxon>Aquiflexum</taxon>
    </lineage>
</organism>
<proteinExistence type="predicted"/>
<dbReference type="OrthoDB" id="837182at2"/>
<feature type="chain" id="PRO_5012868119" description="DUF3575 domain-containing protein" evidence="1">
    <location>
        <begin position="21"/>
        <end position="192"/>
    </location>
</feature>
<dbReference type="EMBL" id="LT838813">
    <property type="protein sequence ID" value="SMD43396.1"/>
    <property type="molecule type" value="Genomic_DNA"/>
</dbReference>
<feature type="signal peptide" evidence="1">
    <location>
        <begin position="1"/>
        <end position="20"/>
    </location>
</feature>
<keyword evidence="1" id="KW-0732">Signal</keyword>
<evidence type="ECO:0000313" key="3">
    <source>
        <dbReference type="Proteomes" id="UP000192333"/>
    </source>
</evidence>
<name>A0A1W2H4K2_9BACT</name>
<reference evidence="3" key="1">
    <citation type="submission" date="2017-04" db="EMBL/GenBank/DDBJ databases">
        <authorList>
            <person name="Varghese N."/>
            <person name="Submissions S."/>
        </authorList>
    </citation>
    <scope>NUCLEOTIDE SEQUENCE [LARGE SCALE GENOMIC DNA]</scope>
    <source>
        <strain evidence="3">DSM 16537</strain>
    </source>
</reference>
<sequence length="192" mass="22621">MRKITIAVLLFFSLVQYAQAQNEGYQGKKWGAEVNILWPIFPGNIYKGQVTYETWRQNDLAGDVYVGFHIRPFEFREDEGEFSNYALTFGYRQFFWKGLHAEIYQAIGPGFNRNNVIDGKDYNSWDYEVGLLLGYRLELFRKEKRDKMKFSPYLSTQHGFYYLAAQSNPHPIRNFEGEQPIYFGTINLGVRF</sequence>
<dbReference type="AlphaFoldDB" id="A0A1W2H4K2"/>
<evidence type="ECO:0000256" key="1">
    <source>
        <dbReference type="SAM" id="SignalP"/>
    </source>
</evidence>
<dbReference type="RefSeq" id="WP_084120177.1">
    <property type="nucleotide sequence ID" value="NZ_LT838813.1"/>
</dbReference>